<accession>A0A9W7GKJ6</accession>
<comment type="similarity">
    <text evidence="1">Belongs to the CWF19 family.</text>
</comment>
<evidence type="ECO:0000256" key="2">
    <source>
        <dbReference type="SAM" id="MobiDB-lite"/>
    </source>
</evidence>
<dbReference type="InterPro" id="IPR006768">
    <property type="entry name" value="Cwf19-like_C_dom-1"/>
</dbReference>
<comment type="caution">
    <text evidence="5">The sequence shown here is derived from an EMBL/GenBank/DDBJ whole genome shotgun (WGS) entry which is preliminary data.</text>
</comment>
<proteinExistence type="inferred from homology"/>
<evidence type="ECO:0000313" key="5">
    <source>
        <dbReference type="EMBL" id="GMI47431.1"/>
    </source>
</evidence>
<feature type="domain" description="Cwf19-like C-terminal" evidence="4">
    <location>
        <begin position="211"/>
        <end position="327"/>
    </location>
</feature>
<feature type="domain" description="Cwf19-like protein C-terminal" evidence="3">
    <location>
        <begin position="347"/>
        <end position="442"/>
    </location>
</feature>
<dbReference type="GO" id="GO:0000398">
    <property type="term" value="P:mRNA splicing, via spliceosome"/>
    <property type="evidence" value="ECO:0007669"/>
    <property type="project" value="TreeGrafter"/>
</dbReference>
<evidence type="ECO:0000313" key="6">
    <source>
        <dbReference type="Proteomes" id="UP001165065"/>
    </source>
</evidence>
<feature type="region of interest" description="Disordered" evidence="2">
    <location>
        <begin position="1"/>
        <end position="109"/>
    </location>
</feature>
<evidence type="ECO:0000259" key="4">
    <source>
        <dbReference type="Pfam" id="PF04677"/>
    </source>
</evidence>
<dbReference type="Pfam" id="PF04677">
    <property type="entry name" value="CwfJ_C_1"/>
    <property type="match status" value="1"/>
</dbReference>
<keyword evidence="6" id="KW-1185">Reference proteome</keyword>
<gene>
    <name evidence="5" type="ORF">TrCOL_g7553</name>
</gene>
<dbReference type="GO" id="GO:0071014">
    <property type="term" value="C:post-mRNA release spliceosomal complex"/>
    <property type="evidence" value="ECO:0007669"/>
    <property type="project" value="TreeGrafter"/>
</dbReference>
<sequence>MLGGLKFGKKKDTGDNNKKRKAPQTGRDDLAVKSKYEGSGSFKLPKGGLYDPKAPKEGRNSDNMAALRALKGGAPVPAPAPHTQSAKEPEFVLNLPQRPDITTADTRASDKRRGALKKADHQQQFSKFATSDKSLQDLIDEEKNALSMDEIYARNINRVGNRYKGGEFGSKKGEGNGFDEEDQVDMTIFTDKKDRVTAVEGWEREKQRQITEQKKLKAVESRCWWWINSSNFNKGLLLSLGEHTCLVKTPENLSVVRGSCYIVPIQHKASFVEADGEVWDEVTRFKTALTSMWAKQGKEVVFCETVLQSSGSGLYQTKIECIPVKKGSDFPLSFNSGIREMIGDEATHGKIIKVKGKKGGVRFAVPSGFSYFAVDWREGGADDGYAMMIEDERAFNKDFATDTIAGVMRVERVKFNRKKGSAEEDRMGVLEFLEYWKEFDWTDELDG</sequence>
<organism evidence="5 6">
    <name type="scientific">Triparma columacea</name>
    <dbReference type="NCBI Taxonomy" id="722753"/>
    <lineage>
        <taxon>Eukaryota</taxon>
        <taxon>Sar</taxon>
        <taxon>Stramenopiles</taxon>
        <taxon>Ochrophyta</taxon>
        <taxon>Bolidophyceae</taxon>
        <taxon>Parmales</taxon>
        <taxon>Triparmaceae</taxon>
        <taxon>Triparma</taxon>
    </lineage>
</organism>
<dbReference type="Pfam" id="PF04676">
    <property type="entry name" value="CwfJ_C_2"/>
    <property type="match status" value="1"/>
</dbReference>
<dbReference type="OrthoDB" id="2113965at2759"/>
<name>A0A9W7GKJ6_9STRA</name>
<dbReference type="PANTHER" id="PTHR12072:SF5">
    <property type="entry name" value="CWF19-LIKE PROTEIN 2"/>
    <property type="match status" value="1"/>
</dbReference>
<reference evidence="6" key="1">
    <citation type="journal article" date="2023" name="Commun. Biol.">
        <title>Genome analysis of Parmales, the sister group of diatoms, reveals the evolutionary specialization of diatoms from phago-mixotrophs to photoautotrophs.</title>
        <authorList>
            <person name="Ban H."/>
            <person name="Sato S."/>
            <person name="Yoshikawa S."/>
            <person name="Yamada K."/>
            <person name="Nakamura Y."/>
            <person name="Ichinomiya M."/>
            <person name="Sato N."/>
            <person name="Blanc-Mathieu R."/>
            <person name="Endo H."/>
            <person name="Kuwata A."/>
            <person name="Ogata H."/>
        </authorList>
    </citation>
    <scope>NUCLEOTIDE SEQUENCE [LARGE SCALE GENOMIC DNA]</scope>
</reference>
<dbReference type="PANTHER" id="PTHR12072">
    <property type="entry name" value="CWF19, CELL CYCLE CONTROL PROTEIN"/>
    <property type="match status" value="1"/>
</dbReference>
<dbReference type="InterPro" id="IPR006767">
    <property type="entry name" value="Cwf19-like_C_dom-2"/>
</dbReference>
<evidence type="ECO:0000256" key="1">
    <source>
        <dbReference type="ARBA" id="ARBA00006795"/>
    </source>
</evidence>
<dbReference type="Proteomes" id="UP001165065">
    <property type="component" value="Unassembled WGS sequence"/>
</dbReference>
<dbReference type="InterPro" id="IPR040194">
    <property type="entry name" value="Cwf19-like"/>
</dbReference>
<evidence type="ECO:0000259" key="3">
    <source>
        <dbReference type="Pfam" id="PF04676"/>
    </source>
</evidence>
<protein>
    <submittedName>
        <fullName evidence="5">Uncharacterized protein</fullName>
    </submittedName>
</protein>
<dbReference type="EMBL" id="BRYA01000343">
    <property type="protein sequence ID" value="GMI47431.1"/>
    <property type="molecule type" value="Genomic_DNA"/>
</dbReference>
<dbReference type="AlphaFoldDB" id="A0A9W7GKJ6"/>
<feature type="compositionally biased region" description="Basic and acidic residues" evidence="2">
    <location>
        <begin position="26"/>
        <end position="36"/>
    </location>
</feature>